<reference evidence="1 2" key="1">
    <citation type="journal article" date="2021" name="Sci. Rep.">
        <title>Chromosome anchoring in Senegalese sole (Solea senegalensis) reveals sex-associated markers and genome rearrangements in flatfish.</title>
        <authorList>
            <person name="Guerrero-Cozar I."/>
            <person name="Gomez-Garrido J."/>
            <person name="Berbel C."/>
            <person name="Martinez-Blanch J.F."/>
            <person name="Alioto T."/>
            <person name="Claros M.G."/>
            <person name="Gagnaire P.A."/>
            <person name="Manchado M."/>
        </authorList>
    </citation>
    <scope>NUCLEOTIDE SEQUENCE [LARGE SCALE GENOMIC DNA]</scope>
    <source>
        <strain evidence="1">Sse05_10M</strain>
    </source>
</reference>
<accession>A0AAV6TAF5</accession>
<organism evidence="1 2">
    <name type="scientific">Solea senegalensis</name>
    <name type="common">Senegalese sole</name>
    <dbReference type="NCBI Taxonomy" id="28829"/>
    <lineage>
        <taxon>Eukaryota</taxon>
        <taxon>Metazoa</taxon>
        <taxon>Chordata</taxon>
        <taxon>Craniata</taxon>
        <taxon>Vertebrata</taxon>
        <taxon>Euteleostomi</taxon>
        <taxon>Actinopterygii</taxon>
        <taxon>Neopterygii</taxon>
        <taxon>Teleostei</taxon>
        <taxon>Neoteleostei</taxon>
        <taxon>Acanthomorphata</taxon>
        <taxon>Carangaria</taxon>
        <taxon>Pleuronectiformes</taxon>
        <taxon>Pleuronectoidei</taxon>
        <taxon>Soleidae</taxon>
        <taxon>Solea</taxon>
    </lineage>
</organism>
<gene>
    <name evidence="1" type="ORF">JOB18_039712</name>
</gene>
<proteinExistence type="predicted"/>
<dbReference type="Proteomes" id="UP000693946">
    <property type="component" value="Linkage Group LG1"/>
</dbReference>
<name>A0AAV6TAF5_SOLSE</name>
<dbReference type="EMBL" id="JAGKHQ010000001">
    <property type="protein sequence ID" value="KAG7526397.1"/>
    <property type="molecule type" value="Genomic_DNA"/>
</dbReference>
<evidence type="ECO:0000313" key="1">
    <source>
        <dbReference type="EMBL" id="KAG7526397.1"/>
    </source>
</evidence>
<keyword evidence="2" id="KW-1185">Reference proteome</keyword>
<dbReference type="AlphaFoldDB" id="A0AAV6TAF5"/>
<evidence type="ECO:0000313" key="2">
    <source>
        <dbReference type="Proteomes" id="UP000693946"/>
    </source>
</evidence>
<protein>
    <submittedName>
        <fullName evidence="1">Uncharacterized protein</fullName>
    </submittedName>
</protein>
<sequence>MAEIFSFPLLCEAECAVERREHLRILGKQQDCIPLVLSHSGRVSRCLLPRSESKKGTETESVRGKKIIQGQFESLQLFTQSSCKLEKTEETTVSRPLKVQS</sequence>
<comment type="caution">
    <text evidence="1">The sequence shown here is derived from an EMBL/GenBank/DDBJ whole genome shotgun (WGS) entry which is preliminary data.</text>
</comment>